<dbReference type="Gene3D" id="3.40.50.1000">
    <property type="entry name" value="HAD superfamily/HAD-like"/>
    <property type="match status" value="1"/>
</dbReference>
<dbReference type="GO" id="GO:0046872">
    <property type="term" value="F:metal ion binding"/>
    <property type="evidence" value="ECO:0007669"/>
    <property type="project" value="UniProtKB-KW"/>
</dbReference>
<dbReference type="SFLD" id="SFLDG00002">
    <property type="entry name" value="C1.7:_P-type_atpase_like"/>
    <property type="match status" value="1"/>
</dbReference>
<dbReference type="EC" id="7.2.2.12" evidence="12"/>
<dbReference type="InterPro" id="IPR027256">
    <property type="entry name" value="P-typ_ATPase_IB"/>
</dbReference>
<dbReference type="SUPFAM" id="SSF55008">
    <property type="entry name" value="HMA, heavy metal-associated domain"/>
    <property type="match status" value="1"/>
</dbReference>
<accession>A0A0H3AJR4</accession>
<dbReference type="KEGG" id="vcr:VC395_1047"/>
<evidence type="ECO:0000256" key="14">
    <source>
        <dbReference type="RuleBase" id="RU362081"/>
    </source>
</evidence>
<dbReference type="InterPro" id="IPR006121">
    <property type="entry name" value="HMA_dom"/>
</dbReference>
<dbReference type="PRINTS" id="PR00941">
    <property type="entry name" value="CDATPASE"/>
</dbReference>
<dbReference type="PANTHER" id="PTHR48085">
    <property type="entry name" value="CADMIUM/ZINC-TRANSPORTING ATPASE HMA2-RELATED"/>
    <property type="match status" value="1"/>
</dbReference>
<dbReference type="PROSITE" id="PS01229">
    <property type="entry name" value="COF_2"/>
    <property type="match status" value="1"/>
</dbReference>
<dbReference type="PROSITE" id="PS50846">
    <property type="entry name" value="HMA_2"/>
    <property type="match status" value="1"/>
</dbReference>
<dbReference type="InterPro" id="IPR044492">
    <property type="entry name" value="P_typ_ATPase_HD_dom"/>
</dbReference>
<dbReference type="InterPro" id="IPR036163">
    <property type="entry name" value="HMA_dom_sf"/>
</dbReference>
<dbReference type="InterPro" id="IPR018303">
    <property type="entry name" value="ATPase_P-typ_P_site"/>
</dbReference>
<feature type="region of interest" description="Disordered" evidence="15">
    <location>
        <begin position="1"/>
        <end position="25"/>
    </location>
</feature>
<comment type="subcellular location">
    <subcellularLocation>
        <location evidence="1">Cell membrane</location>
        <topology evidence="1">Multi-pass membrane protein</topology>
    </subcellularLocation>
</comment>
<reference evidence="17 18" key="1">
    <citation type="submission" date="2007-03" db="EMBL/GenBank/DDBJ databases">
        <authorList>
            <person name="Heidelberg J."/>
        </authorList>
    </citation>
    <scope>NUCLEOTIDE SEQUENCE [LARGE SCALE GENOMIC DNA]</scope>
    <source>
        <strain evidence="18">ATCC 39541 / Classical Ogawa 395 / O395</strain>
    </source>
</reference>
<dbReference type="RefSeq" id="WP_000337457.1">
    <property type="nucleotide sequence ID" value="NC_009457.1"/>
</dbReference>
<dbReference type="CDD" id="cd07546">
    <property type="entry name" value="P-type_ATPase_Pb_Zn_Cd2-like"/>
    <property type="match status" value="1"/>
</dbReference>
<dbReference type="GO" id="GO:0005886">
    <property type="term" value="C:plasma membrane"/>
    <property type="evidence" value="ECO:0007669"/>
    <property type="project" value="UniProtKB-SubCell"/>
</dbReference>
<evidence type="ECO:0000256" key="10">
    <source>
        <dbReference type="ARBA" id="ARBA00022989"/>
    </source>
</evidence>
<keyword evidence="11 14" id="KW-0472">Membrane</keyword>
<sequence>MCTKHHACRSKSLTQPMHSHQTSCDGSPKIVAIRAAGVSASCDGDSCCTSDGGGGATLEEDPERRHEPRSSHYQQSWYIAGMDCPSCAQKIEKAVKQLGDVTQVQVMFATQKLVVGFNQPSTAPLIEQAVRDSGFSLNPAASSAATPSQSKPPLWQSENARIIGIAALMAIGALVNSSEMSRWIYTLTCLLGLFPILQQAWRLAKSGSPFSIETLMSVAAIGALYLGETLEAAMVLLLFLIGERLEAYAASRARTGVQALMALVPETAIRIEHGERVTVPAAQLQPGDVIEVAPGGRLPADGRLLAAASLDNSALTGESLPVELTAGERVSAGCVIVDKVVQIEITSKQGENAIDRILHMIEEAESRKAPLERFLDKFSRWYTPLMMLVALAVIVVPPLAFGADWQTWIYRGLALLLIACPCALVISTPAAITSGLAAAARRGALIKGGAALEQLGKIETIAFDKTGTLTEGKPQVTDLIPLQGWDSATLLARAAAIEMGSHHPLATSLVAKAQAEQLTIPQAQERTALVGRGISGQIDGVQYRLLAPNRVETKLPDVVKQHVEMLEAESKTVVVMLASDAVVGVIAWQDTLRSDARQAVAALHQLGINALMLTGDNERSAAAMSQQLNMDFRAGLLPQDKVGYIQQLAQHQRVAMVGDGINDAPAMKEASIGIAMGGGTDVALETADAALTHNRLIELPGMIELSRATLAIIRQNVVLALGLKAVFLVTSLLGITGLWMAVLADSGATALVTLNALRLLKFRSSTSE</sequence>
<evidence type="ECO:0000256" key="15">
    <source>
        <dbReference type="SAM" id="MobiDB-lite"/>
    </source>
</evidence>
<organism evidence="17 18">
    <name type="scientific">Vibrio cholerae serotype O1 (strain ATCC 39541 / Classical Ogawa 395 / O395)</name>
    <dbReference type="NCBI Taxonomy" id="345073"/>
    <lineage>
        <taxon>Bacteria</taxon>
        <taxon>Pseudomonadati</taxon>
        <taxon>Pseudomonadota</taxon>
        <taxon>Gammaproteobacteria</taxon>
        <taxon>Vibrionales</taxon>
        <taxon>Vibrionaceae</taxon>
        <taxon>Vibrio</taxon>
    </lineage>
</organism>
<dbReference type="SFLD" id="SFLDS00003">
    <property type="entry name" value="Haloacid_Dehalogenase"/>
    <property type="match status" value="1"/>
</dbReference>
<dbReference type="KEGG" id="vco:VC0395_A0551"/>
<keyword evidence="9" id="KW-1278">Translocase</keyword>
<dbReference type="CDD" id="cd00371">
    <property type="entry name" value="HMA"/>
    <property type="match status" value="1"/>
</dbReference>
<dbReference type="PANTHER" id="PTHR48085:SF5">
    <property type="entry name" value="CADMIUM_ZINC-TRANSPORTING ATPASE HMA4-RELATED"/>
    <property type="match status" value="1"/>
</dbReference>
<evidence type="ECO:0000256" key="5">
    <source>
        <dbReference type="ARBA" id="ARBA00022692"/>
    </source>
</evidence>
<dbReference type="EMBL" id="CP000627">
    <property type="protein sequence ID" value="ABQ21426.1"/>
    <property type="molecule type" value="Genomic_DNA"/>
</dbReference>
<dbReference type="SUPFAM" id="SSF81653">
    <property type="entry name" value="Calcium ATPase, transduction domain A"/>
    <property type="match status" value="1"/>
</dbReference>
<evidence type="ECO:0000256" key="8">
    <source>
        <dbReference type="ARBA" id="ARBA00022840"/>
    </source>
</evidence>
<evidence type="ECO:0000256" key="1">
    <source>
        <dbReference type="ARBA" id="ARBA00004651"/>
    </source>
</evidence>
<dbReference type="InterPro" id="IPR001757">
    <property type="entry name" value="P_typ_ATPase"/>
</dbReference>
<dbReference type="InterPro" id="IPR017969">
    <property type="entry name" value="Heavy-metal-associated_CS"/>
</dbReference>
<dbReference type="Gene3D" id="3.40.1110.10">
    <property type="entry name" value="Calcium-transporting ATPase, cytoplasmic domain N"/>
    <property type="match status" value="1"/>
</dbReference>
<feature type="transmembrane region" description="Helical" evidence="14">
    <location>
        <begin position="381"/>
        <end position="402"/>
    </location>
</feature>
<keyword evidence="5 14" id="KW-0812">Transmembrane</keyword>
<dbReference type="eggNOG" id="COG2608">
    <property type="taxonomic scope" value="Bacteria"/>
</dbReference>
<dbReference type="SUPFAM" id="SSF81665">
    <property type="entry name" value="Calcium ATPase, transmembrane domain M"/>
    <property type="match status" value="1"/>
</dbReference>
<dbReference type="NCBIfam" id="TIGR01525">
    <property type="entry name" value="ATPase-IB_hvy"/>
    <property type="match status" value="1"/>
</dbReference>
<dbReference type="InterPro" id="IPR008250">
    <property type="entry name" value="ATPase_P-typ_transduc_dom_A_sf"/>
</dbReference>
<feature type="transmembrane region" description="Helical" evidence="14">
    <location>
        <begin position="221"/>
        <end position="242"/>
    </location>
</feature>
<dbReference type="PRINTS" id="PR00119">
    <property type="entry name" value="CATATPASE"/>
</dbReference>
<dbReference type="NCBIfam" id="TIGR01494">
    <property type="entry name" value="ATPase_P-type"/>
    <property type="match status" value="1"/>
</dbReference>
<dbReference type="GO" id="GO:0016463">
    <property type="term" value="F:P-type zinc transporter activity"/>
    <property type="evidence" value="ECO:0007669"/>
    <property type="project" value="UniProtKB-EC"/>
</dbReference>
<dbReference type="FunFam" id="3.30.70.100:FF:000029">
    <property type="entry name" value="Zinc/cadmium/lead-transporting P-type ATPase"/>
    <property type="match status" value="1"/>
</dbReference>
<feature type="transmembrane region" description="Helical" evidence="14">
    <location>
        <begin position="183"/>
        <end position="201"/>
    </location>
</feature>
<dbReference type="Gene3D" id="3.30.70.100">
    <property type="match status" value="1"/>
</dbReference>
<evidence type="ECO:0000259" key="16">
    <source>
        <dbReference type="PROSITE" id="PS50846"/>
    </source>
</evidence>
<comment type="catalytic activity">
    <reaction evidence="13">
        <text>Zn(2+)(in) + ATP + H2O = Zn(2+)(out) + ADP + phosphate + H(+)</text>
        <dbReference type="Rhea" id="RHEA:20621"/>
        <dbReference type="ChEBI" id="CHEBI:15377"/>
        <dbReference type="ChEBI" id="CHEBI:15378"/>
        <dbReference type="ChEBI" id="CHEBI:29105"/>
        <dbReference type="ChEBI" id="CHEBI:30616"/>
        <dbReference type="ChEBI" id="CHEBI:43474"/>
        <dbReference type="ChEBI" id="CHEBI:456216"/>
        <dbReference type="EC" id="7.2.2.12"/>
    </reaction>
</comment>
<dbReference type="AlphaFoldDB" id="A0A0H3AJR4"/>
<dbReference type="FunFam" id="2.70.150.10:FF:000113">
    <property type="entry name" value="Cation transport ATPase, E1-E2 family"/>
    <property type="match status" value="1"/>
</dbReference>
<feature type="compositionally biased region" description="Polar residues" evidence="15">
    <location>
        <begin position="11"/>
        <end position="25"/>
    </location>
</feature>
<dbReference type="InterPro" id="IPR036412">
    <property type="entry name" value="HAD-like_sf"/>
</dbReference>
<dbReference type="Gene3D" id="2.70.150.10">
    <property type="entry name" value="Calcium-transporting ATPase, cytoplasmic transduction domain A"/>
    <property type="match status" value="1"/>
</dbReference>
<dbReference type="Pfam" id="PF00403">
    <property type="entry name" value="HMA"/>
    <property type="match status" value="1"/>
</dbReference>
<dbReference type="Pfam" id="PF00702">
    <property type="entry name" value="Hydrolase"/>
    <property type="match status" value="1"/>
</dbReference>
<evidence type="ECO:0000256" key="11">
    <source>
        <dbReference type="ARBA" id="ARBA00023136"/>
    </source>
</evidence>
<dbReference type="InterPro" id="IPR023298">
    <property type="entry name" value="ATPase_P-typ_TM_dom_sf"/>
</dbReference>
<protein>
    <recommendedName>
        <fullName evidence="12">P-type Zn(2+) transporter</fullName>
        <ecNumber evidence="12">7.2.2.12</ecNumber>
    </recommendedName>
</protein>
<evidence type="ECO:0000256" key="2">
    <source>
        <dbReference type="ARBA" id="ARBA00006024"/>
    </source>
</evidence>
<keyword evidence="6 14" id="KW-0479">Metal-binding</keyword>
<dbReference type="GO" id="GO:0015086">
    <property type="term" value="F:cadmium ion transmembrane transporter activity"/>
    <property type="evidence" value="ECO:0007669"/>
    <property type="project" value="TreeGrafter"/>
</dbReference>
<evidence type="ECO:0000256" key="7">
    <source>
        <dbReference type="ARBA" id="ARBA00022741"/>
    </source>
</evidence>
<keyword evidence="8 14" id="KW-0067">ATP-binding</keyword>
<dbReference type="InterPro" id="IPR023214">
    <property type="entry name" value="HAD_sf"/>
</dbReference>
<dbReference type="SUPFAM" id="SSF56784">
    <property type="entry name" value="HAD-like"/>
    <property type="match status" value="1"/>
</dbReference>
<evidence type="ECO:0000256" key="12">
    <source>
        <dbReference type="ARBA" id="ARBA00039097"/>
    </source>
</evidence>
<feature type="transmembrane region" description="Helical" evidence="14">
    <location>
        <begin position="408"/>
        <end position="432"/>
    </location>
</feature>
<comment type="similarity">
    <text evidence="2 14">Belongs to the cation transport ATPase (P-type) (TC 3.A.3) family. Type IB subfamily.</text>
</comment>
<name>A0A0H3AJR4_VIBC3</name>
<dbReference type="GO" id="GO:0005524">
    <property type="term" value="F:ATP binding"/>
    <property type="evidence" value="ECO:0007669"/>
    <property type="project" value="UniProtKB-UniRule"/>
</dbReference>
<dbReference type="InterPro" id="IPR051014">
    <property type="entry name" value="Cation_Transport_ATPase_IB"/>
</dbReference>
<evidence type="ECO:0000256" key="9">
    <source>
        <dbReference type="ARBA" id="ARBA00022967"/>
    </source>
</evidence>
<keyword evidence="7 14" id="KW-0547">Nucleotide-binding</keyword>
<feature type="transmembrane region" description="Helical" evidence="14">
    <location>
        <begin position="717"/>
        <end position="735"/>
    </location>
</feature>
<dbReference type="GO" id="GO:0016887">
    <property type="term" value="F:ATP hydrolysis activity"/>
    <property type="evidence" value="ECO:0007669"/>
    <property type="project" value="InterPro"/>
</dbReference>
<dbReference type="PROSITE" id="PS00154">
    <property type="entry name" value="ATPASE_E1_E2"/>
    <property type="match status" value="1"/>
</dbReference>
<dbReference type="eggNOG" id="COG2217">
    <property type="taxonomic scope" value="Bacteria"/>
</dbReference>
<dbReference type="PATRIC" id="fig|345073.21.peg.1015"/>
<keyword evidence="10 14" id="KW-1133">Transmembrane helix</keyword>
<dbReference type="OrthoDB" id="9814270at2"/>
<dbReference type="InterPro" id="IPR059000">
    <property type="entry name" value="ATPase_P-type_domA"/>
</dbReference>
<evidence type="ECO:0000256" key="3">
    <source>
        <dbReference type="ARBA" id="ARBA00022475"/>
    </source>
</evidence>
<dbReference type="Proteomes" id="UP000000249">
    <property type="component" value="Chromosome 1"/>
</dbReference>
<dbReference type="InterPro" id="IPR023299">
    <property type="entry name" value="ATPase_P-typ_cyto_dom_N"/>
</dbReference>
<evidence type="ECO:0000256" key="4">
    <source>
        <dbReference type="ARBA" id="ARBA00022553"/>
    </source>
</evidence>
<keyword evidence="4" id="KW-0597">Phosphoprotein</keyword>
<evidence type="ECO:0000256" key="6">
    <source>
        <dbReference type="ARBA" id="ARBA00022723"/>
    </source>
</evidence>
<dbReference type="PROSITE" id="PS01047">
    <property type="entry name" value="HMA_1"/>
    <property type="match status" value="1"/>
</dbReference>
<feature type="domain" description="HMA" evidence="16">
    <location>
        <begin position="73"/>
        <end position="138"/>
    </location>
</feature>
<dbReference type="SFLD" id="SFLDF00027">
    <property type="entry name" value="p-type_atpase"/>
    <property type="match status" value="1"/>
</dbReference>
<evidence type="ECO:0000313" key="18">
    <source>
        <dbReference type="Proteomes" id="UP000000249"/>
    </source>
</evidence>
<evidence type="ECO:0000313" key="17">
    <source>
        <dbReference type="EMBL" id="ABQ21426.1"/>
    </source>
</evidence>
<gene>
    <name evidence="17" type="ordered locus">VC0395_A0551</name>
</gene>
<keyword evidence="3 14" id="KW-1003">Cell membrane</keyword>
<evidence type="ECO:0000256" key="13">
    <source>
        <dbReference type="ARBA" id="ARBA00047308"/>
    </source>
</evidence>
<proteinExistence type="inferred from homology"/>
<dbReference type="Pfam" id="PF00122">
    <property type="entry name" value="E1-E2_ATPase"/>
    <property type="match status" value="1"/>
</dbReference>
<dbReference type="NCBIfam" id="NF008262">
    <property type="entry name" value="PRK11033.1"/>
    <property type="match status" value="1"/>
</dbReference>